<dbReference type="EC" id="3.1.1.74" evidence="2"/>
<organism evidence="9 10">
    <name type="scientific">Mycena rosella</name>
    <name type="common">Pink bonnet</name>
    <name type="synonym">Agaricus rosellus</name>
    <dbReference type="NCBI Taxonomy" id="1033263"/>
    <lineage>
        <taxon>Eukaryota</taxon>
        <taxon>Fungi</taxon>
        <taxon>Dikarya</taxon>
        <taxon>Basidiomycota</taxon>
        <taxon>Agaricomycotina</taxon>
        <taxon>Agaricomycetes</taxon>
        <taxon>Agaricomycetidae</taxon>
        <taxon>Agaricales</taxon>
        <taxon>Marasmiineae</taxon>
        <taxon>Mycenaceae</taxon>
        <taxon>Mycena</taxon>
    </lineage>
</organism>
<dbReference type="EMBL" id="JARKIE010000466">
    <property type="protein sequence ID" value="KAJ7635883.1"/>
    <property type="molecule type" value="Genomic_DNA"/>
</dbReference>
<reference evidence="9" key="1">
    <citation type="submission" date="2023-03" db="EMBL/GenBank/DDBJ databases">
        <title>Massive genome expansion in bonnet fungi (Mycena s.s.) driven by repeated elements and novel gene families across ecological guilds.</title>
        <authorList>
            <consortium name="Lawrence Berkeley National Laboratory"/>
            <person name="Harder C.B."/>
            <person name="Miyauchi S."/>
            <person name="Viragh M."/>
            <person name="Kuo A."/>
            <person name="Thoen E."/>
            <person name="Andreopoulos B."/>
            <person name="Lu D."/>
            <person name="Skrede I."/>
            <person name="Drula E."/>
            <person name="Henrissat B."/>
            <person name="Morin E."/>
            <person name="Kohler A."/>
            <person name="Barry K."/>
            <person name="LaButti K."/>
            <person name="Morin E."/>
            <person name="Salamov A."/>
            <person name="Lipzen A."/>
            <person name="Mereny Z."/>
            <person name="Hegedus B."/>
            <person name="Baldrian P."/>
            <person name="Stursova M."/>
            <person name="Weitz H."/>
            <person name="Taylor A."/>
            <person name="Grigoriev I.V."/>
            <person name="Nagy L.G."/>
            <person name="Martin F."/>
            <person name="Kauserud H."/>
        </authorList>
    </citation>
    <scope>NUCLEOTIDE SEQUENCE</scope>
    <source>
        <strain evidence="9">CBHHK067</strain>
    </source>
</reference>
<dbReference type="PANTHER" id="PTHR48250">
    <property type="entry name" value="CUTINASE 2-RELATED"/>
    <property type="match status" value="1"/>
</dbReference>
<dbReference type="Pfam" id="PF01083">
    <property type="entry name" value="Cutinase"/>
    <property type="match status" value="1"/>
</dbReference>
<evidence type="ECO:0000256" key="3">
    <source>
        <dbReference type="ARBA" id="ARBA00022729"/>
    </source>
</evidence>
<dbReference type="InterPro" id="IPR011150">
    <property type="entry name" value="Cutinase_monf"/>
</dbReference>
<comment type="catalytic activity">
    <reaction evidence="6">
        <text>cutin + H2O = cutin monomers.</text>
        <dbReference type="EC" id="3.1.1.74"/>
    </reaction>
</comment>
<evidence type="ECO:0000256" key="6">
    <source>
        <dbReference type="ARBA" id="ARBA00034045"/>
    </source>
</evidence>
<feature type="disulfide bond" evidence="7">
    <location>
        <begin position="48"/>
        <end position="125"/>
    </location>
</feature>
<dbReference type="GO" id="GO:0005576">
    <property type="term" value="C:extracellular region"/>
    <property type="evidence" value="ECO:0007669"/>
    <property type="project" value="InterPro"/>
</dbReference>
<dbReference type="PANTHER" id="PTHR48250:SF1">
    <property type="entry name" value="CUTINASE"/>
    <property type="match status" value="1"/>
</dbReference>
<evidence type="ECO:0000256" key="1">
    <source>
        <dbReference type="ARBA" id="ARBA00007534"/>
    </source>
</evidence>
<comment type="similarity">
    <text evidence="1">Belongs to the cutinase family.</text>
</comment>
<feature type="signal peptide" evidence="8">
    <location>
        <begin position="1"/>
        <end position="21"/>
    </location>
</feature>
<dbReference type="SUPFAM" id="SSF53474">
    <property type="entry name" value="alpha/beta-Hydrolases"/>
    <property type="match status" value="1"/>
</dbReference>
<evidence type="ECO:0000256" key="7">
    <source>
        <dbReference type="PIRSR" id="PIRSR611150-2"/>
    </source>
</evidence>
<dbReference type="Gene3D" id="3.40.50.1820">
    <property type="entry name" value="alpha/beta hydrolase"/>
    <property type="match status" value="1"/>
</dbReference>
<dbReference type="InterPro" id="IPR029058">
    <property type="entry name" value="AB_hydrolase_fold"/>
</dbReference>
<dbReference type="GO" id="GO:0016052">
    <property type="term" value="P:carbohydrate catabolic process"/>
    <property type="evidence" value="ECO:0007669"/>
    <property type="project" value="TreeGrafter"/>
</dbReference>
<dbReference type="Proteomes" id="UP001221757">
    <property type="component" value="Unassembled WGS sequence"/>
</dbReference>
<protein>
    <recommendedName>
        <fullName evidence="2">cutinase</fullName>
        <ecNumber evidence="2">3.1.1.74</ecNumber>
    </recommendedName>
</protein>
<evidence type="ECO:0000256" key="8">
    <source>
        <dbReference type="SAM" id="SignalP"/>
    </source>
</evidence>
<name>A0AAD7C0L8_MYCRO</name>
<dbReference type="GO" id="GO:0050525">
    <property type="term" value="F:cutinase activity"/>
    <property type="evidence" value="ECO:0007669"/>
    <property type="project" value="UniProtKB-EC"/>
</dbReference>
<comment type="caution">
    <text evidence="9">The sequence shown here is derived from an EMBL/GenBank/DDBJ whole genome shotgun (WGS) entry which is preliminary data.</text>
</comment>
<keyword evidence="10" id="KW-1185">Reference proteome</keyword>
<dbReference type="SMART" id="SM01110">
    <property type="entry name" value="Cutinase"/>
    <property type="match status" value="1"/>
</dbReference>
<evidence type="ECO:0000256" key="5">
    <source>
        <dbReference type="ARBA" id="ARBA00023157"/>
    </source>
</evidence>
<gene>
    <name evidence="9" type="ORF">B0H17DRAFT_1279596</name>
</gene>
<evidence type="ECO:0000256" key="2">
    <source>
        <dbReference type="ARBA" id="ARBA00013095"/>
    </source>
</evidence>
<evidence type="ECO:0000313" key="10">
    <source>
        <dbReference type="Proteomes" id="UP001221757"/>
    </source>
</evidence>
<proteinExistence type="inferred from homology"/>
<evidence type="ECO:0000313" key="9">
    <source>
        <dbReference type="EMBL" id="KAJ7635883.1"/>
    </source>
</evidence>
<keyword evidence="3 8" id="KW-0732">Signal</keyword>
<dbReference type="InterPro" id="IPR000675">
    <property type="entry name" value="Cutinase/axe"/>
</dbReference>
<dbReference type="AlphaFoldDB" id="A0AAD7C0L8"/>
<keyword evidence="4" id="KW-0378">Hydrolase</keyword>
<sequence length="293" mass="29887">MKSSASAILFAVAASALLSSARPTSDKRLFGSDTANDMNDVLSGNAACKDVAVIFARGTFDSGNMGVWVGPQFQTALQSQISSLAFQGVDASAYPATLDSYLAEEGSDSGSASLAATVTNYASACPDSALIISGWSQGALVAHKGLALLAPEVQAKVAALTVFGDPHNLFSTDGIPDGVALHSECFGGTTLDPLCSTLPTDFKFPTSISDITGPFRSLPSLASGVSETAAAVSLVARFPGQLIKSAGAFFDDVTDTSKIQRLLLSPQHFMYGNSGLTTSAATFVAGLPAVAGK</sequence>
<evidence type="ECO:0000256" key="4">
    <source>
        <dbReference type="ARBA" id="ARBA00022801"/>
    </source>
</evidence>
<feature type="chain" id="PRO_5042158042" description="cutinase" evidence="8">
    <location>
        <begin position="22"/>
        <end position="293"/>
    </location>
</feature>
<keyword evidence="5 7" id="KW-1015">Disulfide bond</keyword>
<accession>A0AAD7C0L8</accession>